<dbReference type="Proteomes" id="UP000287651">
    <property type="component" value="Unassembled WGS sequence"/>
</dbReference>
<evidence type="ECO:0000313" key="2">
    <source>
        <dbReference type="EMBL" id="RRT36726.1"/>
    </source>
</evidence>
<dbReference type="AlphaFoldDB" id="A0A426XB56"/>
<evidence type="ECO:0000256" key="1">
    <source>
        <dbReference type="SAM" id="MobiDB-lite"/>
    </source>
</evidence>
<protein>
    <submittedName>
        <fullName evidence="2">Uncharacterized protein</fullName>
    </submittedName>
</protein>
<comment type="caution">
    <text evidence="2">The sequence shown here is derived from an EMBL/GenBank/DDBJ whole genome shotgun (WGS) entry which is preliminary data.</text>
</comment>
<organism evidence="2 3">
    <name type="scientific">Ensete ventricosum</name>
    <name type="common">Abyssinian banana</name>
    <name type="synonym">Musa ensete</name>
    <dbReference type="NCBI Taxonomy" id="4639"/>
    <lineage>
        <taxon>Eukaryota</taxon>
        <taxon>Viridiplantae</taxon>
        <taxon>Streptophyta</taxon>
        <taxon>Embryophyta</taxon>
        <taxon>Tracheophyta</taxon>
        <taxon>Spermatophyta</taxon>
        <taxon>Magnoliopsida</taxon>
        <taxon>Liliopsida</taxon>
        <taxon>Zingiberales</taxon>
        <taxon>Musaceae</taxon>
        <taxon>Ensete</taxon>
    </lineage>
</organism>
<feature type="compositionally biased region" description="Polar residues" evidence="1">
    <location>
        <begin position="19"/>
        <end position="30"/>
    </location>
</feature>
<feature type="region of interest" description="Disordered" evidence="1">
    <location>
        <begin position="1"/>
        <end position="41"/>
    </location>
</feature>
<proteinExistence type="predicted"/>
<sequence length="132" mass="14908">MRLKHDQSTTYMYKRGTPRTAQGGSFSTSILKEEASTSERKTPDFTLRHNANLIVRGTSLGTHHPSEGLSLQEQLHKIGRKIRTEVTTRAEYPHALSSNYTTLGPSYTRGSNPVVLTSRTRRKTHNRTKQNV</sequence>
<name>A0A426XB56_ENSVE</name>
<feature type="compositionally biased region" description="Basic and acidic residues" evidence="1">
    <location>
        <begin position="31"/>
        <end position="41"/>
    </location>
</feature>
<accession>A0A426XB56</accession>
<reference evidence="2 3" key="1">
    <citation type="journal article" date="2014" name="Agronomy (Basel)">
        <title>A Draft Genome Sequence for Ensete ventricosum, the Drought-Tolerant Tree Against Hunger.</title>
        <authorList>
            <person name="Harrison J."/>
            <person name="Moore K.A."/>
            <person name="Paszkiewicz K."/>
            <person name="Jones T."/>
            <person name="Grant M."/>
            <person name="Ambacheew D."/>
            <person name="Muzemil S."/>
            <person name="Studholme D.J."/>
        </authorList>
    </citation>
    <scope>NUCLEOTIDE SEQUENCE [LARGE SCALE GENOMIC DNA]</scope>
</reference>
<evidence type="ECO:0000313" key="3">
    <source>
        <dbReference type="Proteomes" id="UP000287651"/>
    </source>
</evidence>
<dbReference type="EMBL" id="AMZH03023199">
    <property type="protein sequence ID" value="RRT36726.1"/>
    <property type="molecule type" value="Genomic_DNA"/>
</dbReference>
<gene>
    <name evidence="2" type="ORF">B296_00036251</name>
</gene>